<sequence length="382" mass="44521">MGKEKPGFLTPKAISNRIKAKGLQKLRWYCQMCQKQCRDENGFKCHLTSESHQRQLLLFAENPGRHIADFSREFFRDFMQLLRRHGEKRVAANKVYQEYISDRNHVHMNSTRWCTLTGFVNFLGREGICKVDQTEKGWFITYINRDPDFLERERKKAARKKMDMDDDEIQAKMIEEQIKRGAERAPPKEEIQPTELVRDSEEKIKVELSAAVTTEEKKPIVVAPLFLKIDEKPKLGMKLMEKKKTALDEIMEQEETRKEKQNRKENWLHENIVVKIITKKLGAQYNGKKGIITKVENDFTAYLKLIEDKTKIKCDQSHLETVIPAIGKKVMIVNGAYRGSEAVLKKLNESRENCTVLISSGLHLGRTLDIPYDDMSKLYQKE</sequence>
<evidence type="ECO:0000259" key="6">
    <source>
        <dbReference type="SMART" id="SM01253"/>
    </source>
</evidence>
<keyword evidence="8" id="KW-1185">Reference proteome</keyword>
<dbReference type="AlphaFoldDB" id="A0A7I8VTN1"/>
<dbReference type="GO" id="GO:0006974">
    <property type="term" value="P:DNA damage response"/>
    <property type="evidence" value="ECO:0007669"/>
    <property type="project" value="TreeGrafter"/>
</dbReference>
<dbReference type="InterPro" id="IPR014722">
    <property type="entry name" value="Rib_uL2_dom2"/>
</dbReference>
<evidence type="ECO:0000256" key="1">
    <source>
        <dbReference type="ARBA" id="ARBA00008517"/>
    </source>
</evidence>
<dbReference type="Proteomes" id="UP000549394">
    <property type="component" value="Unassembled WGS sequence"/>
</dbReference>
<dbReference type="InterPro" id="IPR056767">
    <property type="entry name" value="C2H2-Znf_KIN17"/>
</dbReference>
<dbReference type="Gene3D" id="2.30.30.140">
    <property type="match status" value="1"/>
</dbReference>
<protein>
    <submittedName>
        <fullName evidence="7">DgyrCDS7719</fullName>
    </submittedName>
</protein>
<dbReference type="EMBL" id="CAJFCJ010000009">
    <property type="protein sequence ID" value="CAD5119074.1"/>
    <property type="molecule type" value="Genomic_DNA"/>
</dbReference>
<evidence type="ECO:0000256" key="3">
    <source>
        <dbReference type="ARBA" id="ARBA00022771"/>
    </source>
</evidence>
<dbReference type="InterPro" id="IPR036236">
    <property type="entry name" value="Znf_C2H2_sf"/>
</dbReference>
<evidence type="ECO:0000256" key="2">
    <source>
        <dbReference type="ARBA" id="ARBA00022723"/>
    </source>
</evidence>
<dbReference type="SUPFAM" id="SSF57667">
    <property type="entry name" value="beta-beta-alpha zinc fingers"/>
    <property type="match status" value="1"/>
</dbReference>
<dbReference type="Pfam" id="PF25095">
    <property type="entry name" value="C2H2-zf_KIN17"/>
    <property type="match status" value="1"/>
</dbReference>
<dbReference type="GO" id="GO:0006260">
    <property type="term" value="P:DNA replication"/>
    <property type="evidence" value="ECO:0007669"/>
    <property type="project" value="TreeGrafter"/>
</dbReference>
<dbReference type="InterPro" id="IPR037321">
    <property type="entry name" value="KIN17-like"/>
</dbReference>
<dbReference type="Gene3D" id="1.10.10.2030">
    <property type="entry name" value="DNA/RNA-binding protein Kin17, conserved domain"/>
    <property type="match status" value="1"/>
</dbReference>
<dbReference type="SMART" id="SM01253">
    <property type="entry name" value="Kin17_mid"/>
    <property type="match status" value="1"/>
</dbReference>
<dbReference type="GO" id="GO:0003690">
    <property type="term" value="F:double-stranded DNA binding"/>
    <property type="evidence" value="ECO:0007669"/>
    <property type="project" value="TreeGrafter"/>
</dbReference>
<dbReference type="GO" id="GO:0008270">
    <property type="term" value="F:zinc ion binding"/>
    <property type="evidence" value="ECO:0007669"/>
    <property type="project" value="UniProtKB-KW"/>
</dbReference>
<keyword evidence="5" id="KW-0175">Coiled coil</keyword>
<dbReference type="Gene3D" id="2.30.30.30">
    <property type="match status" value="1"/>
</dbReference>
<dbReference type="FunFam" id="1.10.10.2030:FF:000001">
    <property type="entry name" value="DNA/RNA-binding protein KIN17, putative"/>
    <property type="match status" value="1"/>
</dbReference>
<dbReference type="InterPro" id="IPR038254">
    <property type="entry name" value="KIN17_WH-like_sf"/>
</dbReference>
<feature type="coiled-coil region" evidence="5">
    <location>
        <begin position="237"/>
        <end position="270"/>
    </location>
</feature>
<reference evidence="7 8" key="1">
    <citation type="submission" date="2020-08" db="EMBL/GenBank/DDBJ databases">
        <authorList>
            <person name="Hejnol A."/>
        </authorList>
    </citation>
    <scope>NUCLEOTIDE SEQUENCE [LARGE SCALE GENOMIC DNA]</scope>
</reference>
<comment type="caution">
    <text evidence="7">The sequence shown here is derived from an EMBL/GenBank/DDBJ whole genome shotgun (WGS) entry which is preliminary data.</text>
</comment>
<dbReference type="InterPro" id="IPR041995">
    <property type="entry name" value="KOW_KIN17"/>
</dbReference>
<dbReference type="PANTHER" id="PTHR12805">
    <property type="entry name" value="KIN17 KIN, ANTIGENIC DETERMINANT OF RECA PROTEIN HOMOLOG"/>
    <property type="match status" value="1"/>
</dbReference>
<name>A0A7I8VTN1_9ANNE</name>
<evidence type="ECO:0000256" key="4">
    <source>
        <dbReference type="ARBA" id="ARBA00022833"/>
    </source>
</evidence>
<dbReference type="OrthoDB" id="10266249at2759"/>
<evidence type="ECO:0000256" key="5">
    <source>
        <dbReference type="SAM" id="Coils"/>
    </source>
</evidence>
<feature type="domain" description="DNA/RNA-binding protein Kin17 WH-like" evidence="6">
    <location>
        <begin position="54"/>
        <end position="179"/>
    </location>
</feature>
<dbReference type="CDD" id="cd13155">
    <property type="entry name" value="KOW_KIN17"/>
    <property type="match status" value="1"/>
</dbReference>
<evidence type="ECO:0000313" key="8">
    <source>
        <dbReference type="Proteomes" id="UP000549394"/>
    </source>
</evidence>
<keyword evidence="4" id="KW-0862">Zinc</keyword>
<gene>
    <name evidence="7" type="ORF">DGYR_LOCUS7363</name>
</gene>
<dbReference type="PANTHER" id="PTHR12805:SF0">
    <property type="entry name" value="DNA_RNA-BINDING PROTEIN KIN17"/>
    <property type="match status" value="1"/>
</dbReference>
<dbReference type="FunFam" id="2.30.30.30:FF:000021">
    <property type="entry name" value="DNA/RNA-binding protein KIN17, putative"/>
    <property type="match status" value="1"/>
</dbReference>
<dbReference type="InterPro" id="IPR019447">
    <property type="entry name" value="DNA/RNA-bd_Kin17_WH-like_dom"/>
</dbReference>
<dbReference type="InterPro" id="IPR041330">
    <property type="entry name" value="KN17_SH3"/>
</dbReference>
<evidence type="ECO:0000313" key="7">
    <source>
        <dbReference type="EMBL" id="CAD5119074.1"/>
    </source>
</evidence>
<dbReference type="Pfam" id="PF10357">
    <property type="entry name" value="WH_KIN17"/>
    <property type="match status" value="1"/>
</dbReference>
<accession>A0A7I8VTN1</accession>
<keyword evidence="3" id="KW-0863">Zinc-finger</keyword>
<dbReference type="Pfam" id="PF18131">
    <property type="entry name" value="KN17_SH3"/>
    <property type="match status" value="1"/>
</dbReference>
<organism evidence="7 8">
    <name type="scientific">Dimorphilus gyrociliatus</name>
    <dbReference type="NCBI Taxonomy" id="2664684"/>
    <lineage>
        <taxon>Eukaryota</taxon>
        <taxon>Metazoa</taxon>
        <taxon>Spiralia</taxon>
        <taxon>Lophotrochozoa</taxon>
        <taxon>Annelida</taxon>
        <taxon>Polychaeta</taxon>
        <taxon>Polychaeta incertae sedis</taxon>
        <taxon>Dinophilidae</taxon>
        <taxon>Dimorphilus</taxon>
    </lineage>
</organism>
<dbReference type="Pfam" id="PF25092">
    <property type="entry name" value="SH3_KIN17_C"/>
    <property type="match status" value="1"/>
</dbReference>
<keyword evidence="2" id="KW-0479">Metal-binding</keyword>
<comment type="similarity">
    <text evidence="1">Belongs to the KIN17 family.</text>
</comment>
<dbReference type="GO" id="GO:0005634">
    <property type="term" value="C:nucleus"/>
    <property type="evidence" value="ECO:0007669"/>
    <property type="project" value="TreeGrafter"/>
</dbReference>
<proteinExistence type="inferred from homology"/>